<keyword evidence="4" id="KW-1185">Reference proteome</keyword>
<dbReference type="SUPFAM" id="SSF141072">
    <property type="entry name" value="CalX-like"/>
    <property type="match status" value="1"/>
</dbReference>
<keyword evidence="2" id="KW-1133">Transmembrane helix</keyword>
<name>A0A9Q1CKV9_HOLLE</name>
<keyword evidence="2" id="KW-0812">Transmembrane</keyword>
<evidence type="ECO:0000256" key="1">
    <source>
        <dbReference type="SAM" id="MobiDB-lite"/>
    </source>
</evidence>
<comment type="caution">
    <text evidence="3">The sequence shown here is derived from an EMBL/GenBank/DDBJ whole genome shotgun (WGS) entry which is preliminary data.</text>
</comment>
<dbReference type="InterPro" id="IPR038081">
    <property type="entry name" value="CalX-like_sf"/>
</dbReference>
<dbReference type="AlphaFoldDB" id="A0A9Q1CKV9"/>
<dbReference type="Proteomes" id="UP001152320">
    <property type="component" value="Chromosome 2"/>
</dbReference>
<accession>A0A9Q1CKV9</accession>
<feature type="compositionally biased region" description="Low complexity" evidence="1">
    <location>
        <begin position="481"/>
        <end position="493"/>
    </location>
</feature>
<feature type="region of interest" description="Disordered" evidence="1">
    <location>
        <begin position="474"/>
        <end position="493"/>
    </location>
</feature>
<dbReference type="Gene3D" id="2.60.40.2030">
    <property type="match status" value="1"/>
</dbReference>
<sequence>MVTLMCSLVYKGKMKRHEIFGTTFVLVLLAISRGTDGQCTVSLTFPLEPGLRTIPISKATTSVTVAVSLECTGSLPMNDIATSIMYTDPAGVVTSASPVTVNVFAGTTSSETNIDIMDTTGGSDTTITLTATLSTSATGVSVDPALEDLIFSLQNLAEISFDTTKTYQGQLGDTISVCLIRTGAQQEITVDVDALSGNSFLNTPVPATFPANTDTTSVDITVTGDALADMAITLVFNSLPGGTIVTRDQNSRAVVTVLRPVTLSTAVSTFRLSAISSVVDFTVIASRTYPSDITINLSYTGDFTILVNQPSTITLASGTDRVSTNIMINPTSSHTFAISMTSANNGAIISNTQSFTTYTIDALNILISVSQTEYTAEEGSMITVTFTTSEPAPTEIEIDLFTPDASHAQELGPLPNAIIRAGATSGVVGIQILQDSLLEGTERVMVSFNSLTDGAGFTPGDDAITITITDSAGGGPIIPPNDDNTNTNTNTNNNNNNGNGLSGGAIAGIAIGSACFLILVLGVAVCCGLFVMSNGCGTTSPYYSGYPGAYRSRYPSYPRGPVIYEVEY</sequence>
<organism evidence="3 4">
    <name type="scientific">Holothuria leucospilota</name>
    <name type="common">Black long sea cucumber</name>
    <name type="synonym">Mertensiothuria leucospilota</name>
    <dbReference type="NCBI Taxonomy" id="206669"/>
    <lineage>
        <taxon>Eukaryota</taxon>
        <taxon>Metazoa</taxon>
        <taxon>Echinodermata</taxon>
        <taxon>Eleutherozoa</taxon>
        <taxon>Echinozoa</taxon>
        <taxon>Holothuroidea</taxon>
        <taxon>Aspidochirotacea</taxon>
        <taxon>Aspidochirotida</taxon>
        <taxon>Holothuriidae</taxon>
        <taxon>Holothuria</taxon>
    </lineage>
</organism>
<evidence type="ECO:0000256" key="2">
    <source>
        <dbReference type="SAM" id="Phobius"/>
    </source>
</evidence>
<dbReference type="EMBL" id="JAIZAY010000002">
    <property type="protein sequence ID" value="KAJ8046776.1"/>
    <property type="molecule type" value="Genomic_DNA"/>
</dbReference>
<evidence type="ECO:0000313" key="3">
    <source>
        <dbReference type="EMBL" id="KAJ8046776.1"/>
    </source>
</evidence>
<keyword evidence="2" id="KW-0472">Membrane</keyword>
<feature type="transmembrane region" description="Helical" evidence="2">
    <location>
        <begin position="505"/>
        <end position="531"/>
    </location>
</feature>
<gene>
    <name evidence="3" type="ORF">HOLleu_05562</name>
</gene>
<reference evidence="3" key="1">
    <citation type="submission" date="2021-10" db="EMBL/GenBank/DDBJ databases">
        <title>Tropical sea cucumber genome reveals ecological adaptation and Cuvierian tubules defense mechanism.</title>
        <authorList>
            <person name="Chen T."/>
        </authorList>
    </citation>
    <scope>NUCLEOTIDE SEQUENCE</scope>
    <source>
        <strain evidence="3">Nanhai2018</strain>
        <tissue evidence="3">Muscle</tissue>
    </source>
</reference>
<protein>
    <submittedName>
        <fullName evidence="3">Uncharacterized protein</fullName>
    </submittedName>
</protein>
<evidence type="ECO:0000313" key="4">
    <source>
        <dbReference type="Proteomes" id="UP001152320"/>
    </source>
</evidence>
<proteinExistence type="predicted"/>